<dbReference type="RefSeq" id="WP_150986068.1">
    <property type="nucleotide sequence ID" value="NZ_CP062804.1"/>
</dbReference>
<organism evidence="2 3">
    <name type="scientific">Cupriavidus basilensis</name>
    <dbReference type="NCBI Taxonomy" id="68895"/>
    <lineage>
        <taxon>Bacteria</taxon>
        <taxon>Pseudomonadati</taxon>
        <taxon>Pseudomonadota</taxon>
        <taxon>Betaproteobacteria</taxon>
        <taxon>Burkholderiales</taxon>
        <taxon>Burkholderiaceae</taxon>
        <taxon>Cupriavidus</taxon>
    </lineage>
</organism>
<evidence type="ECO:0000313" key="2">
    <source>
        <dbReference type="EMBL" id="QOT79283.1"/>
    </source>
</evidence>
<dbReference type="InterPro" id="IPR005064">
    <property type="entry name" value="BUG"/>
</dbReference>
<dbReference type="CDD" id="cd13578">
    <property type="entry name" value="PBP2_Bug27"/>
    <property type="match status" value="1"/>
</dbReference>
<proteinExistence type="inferred from homology"/>
<dbReference type="Gene3D" id="3.40.190.150">
    <property type="entry name" value="Bordetella uptake gene, domain 1"/>
    <property type="match status" value="1"/>
</dbReference>
<name>A0A643FUV3_9BURK</name>
<gene>
    <name evidence="2" type="ORF">F7R26_031575</name>
</gene>
<evidence type="ECO:0000256" key="1">
    <source>
        <dbReference type="ARBA" id="ARBA00006987"/>
    </source>
</evidence>
<dbReference type="EMBL" id="CP062804">
    <property type="protein sequence ID" value="QOT79283.1"/>
    <property type="molecule type" value="Genomic_DNA"/>
</dbReference>
<sequence>MKRFLMTLLAAGLPMLASAQAYPSKPVRLIVPFPAGGPADVLGRVVGEGLSKAWGQSVLVENKAGAAGTIGMEQAAKAAPDGYTLAVVPVGNIAVNPSLFRSLPYKAQDLVPVTMLATAQNVLVVGANVPAASLADLLKLAAQKPGELTFASPGAGSQAHLAGELLQLDAKVRLNHIPYKGVSPAMTDLVGGQVTMMFAQVSSALPYVKAGKLHALGVASQKRLAVMPDVPTIAEQGFPRFEAVSWYALMAPAGTPREVIARINHQALEVLANPALKEKLATLGMDPSGGTPQELATTIEQDSARWAGVIRKRQITVD</sequence>
<protein>
    <submittedName>
        <fullName evidence="2">Tripartite tricarboxylate transporter substrate binding protein</fullName>
    </submittedName>
</protein>
<dbReference type="PANTHER" id="PTHR42928:SF5">
    <property type="entry name" value="BLR1237 PROTEIN"/>
    <property type="match status" value="1"/>
</dbReference>
<dbReference type="SUPFAM" id="SSF53850">
    <property type="entry name" value="Periplasmic binding protein-like II"/>
    <property type="match status" value="1"/>
</dbReference>
<comment type="similarity">
    <text evidence="1">Belongs to the UPF0065 (bug) family.</text>
</comment>
<dbReference type="InterPro" id="IPR042100">
    <property type="entry name" value="Bug_dom1"/>
</dbReference>
<dbReference type="Gene3D" id="3.40.190.10">
    <property type="entry name" value="Periplasmic binding protein-like II"/>
    <property type="match status" value="1"/>
</dbReference>
<dbReference type="AlphaFoldDB" id="A0A643FUV3"/>
<dbReference type="PIRSF" id="PIRSF017082">
    <property type="entry name" value="YflP"/>
    <property type="match status" value="1"/>
</dbReference>
<dbReference type="PANTHER" id="PTHR42928">
    <property type="entry name" value="TRICARBOXYLATE-BINDING PROTEIN"/>
    <property type="match status" value="1"/>
</dbReference>
<reference evidence="2 3" key="1">
    <citation type="submission" date="2020-10" db="EMBL/GenBank/DDBJ databases">
        <title>Complete genome sequence of Cupriavidus basilensis CCUG 49340T.</title>
        <authorList>
            <person name="Salva-Serra F."/>
            <person name="Donoso R.A."/>
            <person name="Cho K.H."/>
            <person name="Yoo J.A."/>
            <person name="Lee K."/>
            <person name="Yoon S.-H."/>
            <person name="Perez-Pantoja D."/>
            <person name="Moore E.R.B."/>
        </authorList>
    </citation>
    <scope>NUCLEOTIDE SEQUENCE [LARGE SCALE GENOMIC DNA]</scope>
    <source>
        <strain evidence="3">CCUG 49340</strain>
    </source>
</reference>
<dbReference type="Pfam" id="PF03401">
    <property type="entry name" value="TctC"/>
    <property type="match status" value="1"/>
</dbReference>
<dbReference type="Proteomes" id="UP000397656">
    <property type="component" value="Chromosome 2"/>
</dbReference>
<accession>A0A643FUV3</accession>
<evidence type="ECO:0000313" key="3">
    <source>
        <dbReference type="Proteomes" id="UP000397656"/>
    </source>
</evidence>
<dbReference type="GeneID" id="98405505"/>